<organism evidence="2 3">
    <name type="scientific">Phlebotomus papatasi</name>
    <name type="common">Sandfly</name>
    <dbReference type="NCBI Taxonomy" id="29031"/>
    <lineage>
        <taxon>Eukaryota</taxon>
        <taxon>Metazoa</taxon>
        <taxon>Ecdysozoa</taxon>
        <taxon>Arthropoda</taxon>
        <taxon>Hexapoda</taxon>
        <taxon>Insecta</taxon>
        <taxon>Pterygota</taxon>
        <taxon>Neoptera</taxon>
        <taxon>Endopterygota</taxon>
        <taxon>Diptera</taxon>
        <taxon>Nematocera</taxon>
        <taxon>Psychodoidea</taxon>
        <taxon>Psychodidae</taxon>
        <taxon>Phlebotomus</taxon>
        <taxon>Phlebotomus</taxon>
    </lineage>
</organism>
<dbReference type="PROSITE" id="PS00649">
    <property type="entry name" value="G_PROTEIN_RECEP_F2_1"/>
    <property type="match status" value="1"/>
</dbReference>
<accession>A0A1B0D5F1</accession>
<dbReference type="GO" id="GO:0016020">
    <property type="term" value="C:membrane"/>
    <property type="evidence" value="ECO:0007669"/>
    <property type="project" value="InterPro"/>
</dbReference>
<dbReference type="SUPFAM" id="SSF111418">
    <property type="entry name" value="Hormone receptor domain"/>
    <property type="match status" value="1"/>
</dbReference>
<reference evidence="2" key="1">
    <citation type="submission" date="2022-08" db="UniProtKB">
        <authorList>
            <consortium name="EnsemblMetazoa"/>
        </authorList>
    </citation>
    <scope>IDENTIFICATION</scope>
    <source>
        <strain evidence="2">Israel</strain>
    </source>
</reference>
<name>A0A1B0D5F1_PHLPP</name>
<proteinExistence type="predicted"/>
<dbReference type="PROSITE" id="PS50227">
    <property type="entry name" value="G_PROTEIN_RECEP_F2_3"/>
    <property type="match status" value="1"/>
</dbReference>
<dbReference type="Pfam" id="PF02793">
    <property type="entry name" value="HRM"/>
    <property type="match status" value="1"/>
</dbReference>
<protein>
    <recommendedName>
        <fullName evidence="1">G-protein coupled receptors family 2 profile 1 domain-containing protein</fullName>
    </recommendedName>
</protein>
<dbReference type="EMBL" id="AJVK01025168">
    <property type="status" value="NOT_ANNOTATED_CDS"/>
    <property type="molecule type" value="Genomic_DNA"/>
</dbReference>
<dbReference type="Proteomes" id="UP000092462">
    <property type="component" value="Unassembled WGS sequence"/>
</dbReference>
<dbReference type="Gene3D" id="4.10.1240.10">
    <property type="entry name" value="GPCR, family 2, extracellular hormone receptor domain"/>
    <property type="match status" value="1"/>
</dbReference>
<dbReference type="InterPro" id="IPR001879">
    <property type="entry name" value="GPCR_2_extracellular_dom"/>
</dbReference>
<dbReference type="VEuPathDB" id="VectorBase:PPAPM1_011639"/>
<dbReference type="InterPro" id="IPR036445">
    <property type="entry name" value="GPCR_2_extracell_dom_sf"/>
</dbReference>
<feature type="domain" description="G-protein coupled receptors family 2 profile 1" evidence="1">
    <location>
        <begin position="21"/>
        <end position="73"/>
    </location>
</feature>
<evidence type="ECO:0000313" key="3">
    <source>
        <dbReference type="Proteomes" id="UP000092462"/>
    </source>
</evidence>
<keyword evidence="3" id="KW-1185">Reference proteome</keyword>
<evidence type="ECO:0000313" key="2">
    <source>
        <dbReference type="EnsemblMetazoa" id="PPAI002708-PA"/>
    </source>
</evidence>
<dbReference type="VEuPathDB" id="VectorBase:PPAI002708"/>
<dbReference type="AlphaFoldDB" id="A0A1B0D5F1"/>
<evidence type="ECO:0000259" key="1">
    <source>
        <dbReference type="PROSITE" id="PS50227"/>
    </source>
</evidence>
<sequence length="73" mass="8159">MNFTDEHLSLLNSVNDSLELKCLLQAAIETSSEEIEGCPVFFDSVLCWPRTPAATWAVQPCFAEFKGVKYDTT</sequence>
<dbReference type="EnsemblMetazoa" id="PPAI002708-RA">
    <property type="protein sequence ID" value="PPAI002708-PA"/>
    <property type="gene ID" value="PPAI002708"/>
</dbReference>
<dbReference type="GO" id="GO:0004930">
    <property type="term" value="F:G protein-coupled receptor activity"/>
    <property type="evidence" value="ECO:0007669"/>
    <property type="project" value="InterPro"/>
</dbReference>
<dbReference type="InterPro" id="IPR017983">
    <property type="entry name" value="GPCR_2_secretin-like_CS"/>
</dbReference>